<dbReference type="InterPro" id="IPR005194">
    <property type="entry name" value="Glyco_hydro_65_C"/>
</dbReference>
<dbReference type="SUPFAM" id="SSF50370">
    <property type="entry name" value="Ricin B-like lectins"/>
    <property type="match status" value="1"/>
</dbReference>
<dbReference type="InterPro" id="IPR055240">
    <property type="entry name" value="CBM13-like"/>
</dbReference>
<feature type="chain" id="PRO_5024297540" evidence="1">
    <location>
        <begin position="47"/>
        <end position="1018"/>
    </location>
</feature>
<dbReference type="PROSITE" id="PS50022">
    <property type="entry name" value="FA58C_3"/>
    <property type="match status" value="1"/>
</dbReference>
<dbReference type="Pfam" id="PF03633">
    <property type="entry name" value="Glyco_hydro_65C"/>
    <property type="match status" value="1"/>
</dbReference>
<dbReference type="SUPFAM" id="SSF48208">
    <property type="entry name" value="Six-hairpin glycosidases"/>
    <property type="match status" value="2"/>
</dbReference>
<evidence type="ECO:0000313" key="4">
    <source>
        <dbReference type="EMBL" id="TLS42059.1"/>
    </source>
</evidence>
<sequence length="1018" mass="111679">MRRRTGPRPRPRPSPRRRHRTTTALFGSFLSVTLAATGTVASPAQAADDPNAVALDKDAILAANQLDERQWYKDNIPFLDTPDNDIDDVYYYRWSTFKRALRYTVPGTGYVSTEYDVPIGYAGNPYTALPDAAGYHLLDGRWLRNRDYAGDYLDFWLRGAGNSGARNFSEWITSAAYQRYLVTGDAAQIKSALPHLIALYKRWDSNFTNDITVNGTASTSDLYHQTPLSDATEYTETSMHSSNWFSGGPGYRPTINAYMFSAAQAISKIATMNGDTATANEYGDKAAALKAGVQNSLWDPQRNFFMQVYNTHSTNGTLKQTRTTWREAMGFAPWAFNLPDAQYSSAWKYLTDSKRFKAPFGPTTLERVHDFEAEQATRNHANVFNSSTASNGSYVGQMDFDDSYVTFTVDAPGAGTYPVTVHYANGTSGTSTHKLIVNDNTANPITVNYAPTGAWQKFSESQAVTVQVPMKAGANTLKFAKGTSFAELDRITANPYFNYEAIPAEQKRDDANCCHWNGPSWPYQTSQILTGMANLLQDYPAQSYVTKADYQSMLAQFADLQHKDGKPYVAEAANGDTGEWIYDGFNFSEHYNHSSFNDLVLTGLLGIKPQAGNTLVLRPLIPSNWDYFAVESLPYHGHTYSIRWDRDGSHYGKGSGLQIFQDGQRIHQSSTIGNTTVNVAAPVTPAPATRMMNVAANPLTAEQDWLGRTITQPYPKAFASYTNTVSNGPHCHSGQTCKPTTFDAPLRATDGWIRYDKIPDDRWTNSGSPNATDHLGVDFGAPRKINEVKFYTYDDGANIRVPASYTVQYLKDGAWANVPSQTKSPATPVANNANEVTFPTVTTSQFRVVLTPQAGKFVGVTELESWYPETPALKIINKNSNLELGISGTSIAAGGAVQQQTADTTANHKWKLVPAENGYYKIFNANSGQVLGIKDASKTAGATALQWGDTLTADHLWSVVDAGGGYCKLVNKNSGMVLGIDGMSTSSGAQALQWDDNGTADHLWRIVTDDGGTPFNGS</sequence>
<dbReference type="AlphaFoldDB" id="A0A5R9FHP2"/>
<evidence type="ECO:0000259" key="3">
    <source>
        <dbReference type="PROSITE" id="PS51175"/>
    </source>
</evidence>
<reference evidence="4 5" key="1">
    <citation type="submission" date="2019-05" db="EMBL/GenBank/DDBJ databases">
        <title>Streptomyces sp. NEAU-C151, a novel actinomycete isolated from soil.</title>
        <authorList>
            <person name="Han L."/>
            <person name="Jiang H."/>
        </authorList>
    </citation>
    <scope>NUCLEOTIDE SEQUENCE [LARGE SCALE GENOMIC DNA]</scope>
    <source>
        <strain evidence="4 5">NEAU-C151</strain>
    </source>
</reference>
<dbReference type="Pfam" id="PF22704">
    <property type="entry name" value="CBM13-like"/>
    <property type="match status" value="1"/>
</dbReference>
<keyword evidence="1" id="KW-0732">Signal</keyword>
<dbReference type="Gene3D" id="2.80.10.50">
    <property type="match status" value="1"/>
</dbReference>
<dbReference type="InterPro" id="IPR000772">
    <property type="entry name" value="Ricin_B_lectin"/>
</dbReference>
<dbReference type="Pfam" id="PF22422">
    <property type="entry name" value="MGH1-like_GH"/>
    <property type="match status" value="2"/>
</dbReference>
<dbReference type="Proteomes" id="UP000305906">
    <property type="component" value="Unassembled WGS sequence"/>
</dbReference>
<dbReference type="InterPro" id="IPR008928">
    <property type="entry name" value="6-hairpin_glycosidase_sf"/>
</dbReference>
<dbReference type="GO" id="GO:0005975">
    <property type="term" value="P:carbohydrate metabolic process"/>
    <property type="evidence" value="ECO:0007669"/>
    <property type="project" value="InterPro"/>
</dbReference>
<dbReference type="GO" id="GO:0030246">
    <property type="term" value="F:carbohydrate binding"/>
    <property type="evidence" value="ECO:0007669"/>
    <property type="project" value="InterPro"/>
</dbReference>
<name>A0A5R9FHP2_9ACTN</name>
<dbReference type="Pfam" id="PF14200">
    <property type="entry name" value="RicinB_lectin_2"/>
    <property type="match status" value="2"/>
</dbReference>
<feature type="domain" description="F5/8 type C" evidence="2">
    <location>
        <begin position="763"/>
        <end position="868"/>
    </location>
</feature>
<dbReference type="InterPro" id="IPR000421">
    <property type="entry name" value="FA58C"/>
</dbReference>
<organism evidence="4 5">
    <name type="scientific">Streptomyces montanus</name>
    <dbReference type="NCBI Taxonomy" id="2580423"/>
    <lineage>
        <taxon>Bacteria</taxon>
        <taxon>Bacillati</taxon>
        <taxon>Actinomycetota</taxon>
        <taxon>Actinomycetes</taxon>
        <taxon>Kitasatosporales</taxon>
        <taxon>Streptomycetaceae</taxon>
        <taxon>Streptomyces</taxon>
    </lineage>
</organism>
<evidence type="ECO:0000256" key="1">
    <source>
        <dbReference type="SAM" id="SignalP"/>
    </source>
</evidence>
<feature type="signal peptide" evidence="1">
    <location>
        <begin position="1"/>
        <end position="46"/>
    </location>
</feature>
<dbReference type="PROSITE" id="PS51175">
    <property type="entry name" value="CBM6"/>
    <property type="match status" value="1"/>
</dbReference>
<gene>
    <name evidence="4" type="ORF">FE633_33015</name>
</gene>
<dbReference type="EMBL" id="VBZC01000046">
    <property type="protein sequence ID" value="TLS42059.1"/>
    <property type="molecule type" value="Genomic_DNA"/>
</dbReference>
<dbReference type="InterPro" id="IPR054491">
    <property type="entry name" value="MGH1-like_GH"/>
</dbReference>
<dbReference type="InterPro" id="IPR012341">
    <property type="entry name" value="6hp_glycosidase-like_sf"/>
</dbReference>
<dbReference type="PROSITE" id="PS50231">
    <property type="entry name" value="RICIN_B_LECTIN"/>
    <property type="match status" value="1"/>
</dbReference>
<dbReference type="InterPro" id="IPR008979">
    <property type="entry name" value="Galactose-bd-like_sf"/>
</dbReference>
<dbReference type="InterPro" id="IPR035992">
    <property type="entry name" value="Ricin_B-like_lectins"/>
</dbReference>
<dbReference type="Pfam" id="PF00754">
    <property type="entry name" value="F5_F8_type_C"/>
    <property type="match status" value="1"/>
</dbReference>
<keyword evidence="5" id="KW-1185">Reference proteome</keyword>
<dbReference type="Gene3D" id="2.60.420.10">
    <property type="entry name" value="Maltose phosphorylase, domain 3"/>
    <property type="match status" value="1"/>
</dbReference>
<comment type="caution">
    <text evidence="4">The sequence shown here is derived from an EMBL/GenBank/DDBJ whole genome shotgun (WGS) entry which is preliminary data.</text>
</comment>
<dbReference type="Gene3D" id="2.60.120.260">
    <property type="entry name" value="Galactose-binding domain-like"/>
    <property type="match status" value="2"/>
</dbReference>
<evidence type="ECO:0000259" key="2">
    <source>
        <dbReference type="PROSITE" id="PS50022"/>
    </source>
</evidence>
<evidence type="ECO:0000313" key="5">
    <source>
        <dbReference type="Proteomes" id="UP000305906"/>
    </source>
</evidence>
<proteinExistence type="predicted"/>
<feature type="domain" description="CBM6" evidence="3">
    <location>
        <begin position="369"/>
        <end position="494"/>
    </location>
</feature>
<protein>
    <submittedName>
        <fullName evidence="4">Carbohydrate-binding protein</fullName>
    </submittedName>
</protein>
<dbReference type="InterPro" id="IPR005084">
    <property type="entry name" value="CBM6"/>
</dbReference>
<dbReference type="SUPFAM" id="SSF49785">
    <property type="entry name" value="Galactose-binding domain-like"/>
    <property type="match status" value="2"/>
</dbReference>
<accession>A0A5R9FHP2</accession>
<dbReference type="Gene3D" id="1.50.10.10">
    <property type="match status" value="1"/>
</dbReference>